<sequence>MADSNYPNSSRPSGASRSLQESLNEVRMARLVAKRNVNIDDHASLPTPTLESLHRHSTMSQTSDLFVGSLLRDNPEAINAFPRSATHSTGVDDSQGPLDVVPIRSIIRPPANVPLAQGPRVNPPETSKRKGSKEPSSLESVKANPG</sequence>
<dbReference type="Proteomes" id="UP001454036">
    <property type="component" value="Unassembled WGS sequence"/>
</dbReference>
<dbReference type="AlphaFoldDB" id="A0AAV3NN93"/>
<feature type="region of interest" description="Disordered" evidence="1">
    <location>
        <begin position="1"/>
        <end position="22"/>
    </location>
</feature>
<name>A0AAV3NN93_LITER</name>
<evidence type="ECO:0000256" key="1">
    <source>
        <dbReference type="SAM" id="MobiDB-lite"/>
    </source>
</evidence>
<keyword evidence="3" id="KW-1185">Reference proteome</keyword>
<proteinExistence type="predicted"/>
<organism evidence="2 3">
    <name type="scientific">Lithospermum erythrorhizon</name>
    <name type="common">Purple gromwell</name>
    <name type="synonym">Lithospermum officinale var. erythrorhizon</name>
    <dbReference type="NCBI Taxonomy" id="34254"/>
    <lineage>
        <taxon>Eukaryota</taxon>
        <taxon>Viridiplantae</taxon>
        <taxon>Streptophyta</taxon>
        <taxon>Embryophyta</taxon>
        <taxon>Tracheophyta</taxon>
        <taxon>Spermatophyta</taxon>
        <taxon>Magnoliopsida</taxon>
        <taxon>eudicotyledons</taxon>
        <taxon>Gunneridae</taxon>
        <taxon>Pentapetalae</taxon>
        <taxon>asterids</taxon>
        <taxon>lamiids</taxon>
        <taxon>Boraginales</taxon>
        <taxon>Boraginaceae</taxon>
        <taxon>Boraginoideae</taxon>
        <taxon>Lithospermeae</taxon>
        <taxon>Lithospermum</taxon>
    </lineage>
</organism>
<evidence type="ECO:0000313" key="2">
    <source>
        <dbReference type="EMBL" id="GAA0140800.1"/>
    </source>
</evidence>
<feature type="region of interest" description="Disordered" evidence="1">
    <location>
        <begin position="81"/>
        <end position="146"/>
    </location>
</feature>
<gene>
    <name evidence="2" type="ORF">LIER_02087</name>
</gene>
<dbReference type="EMBL" id="BAABME010000220">
    <property type="protein sequence ID" value="GAA0140800.1"/>
    <property type="molecule type" value="Genomic_DNA"/>
</dbReference>
<reference evidence="2 3" key="1">
    <citation type="submission" date="2024-01" db="EMBL/GenBank/DDBJ databases">
        <title>The complete chloroplast genome sequence of Lithospermum erythrorhizon: insights into the phylogenetic relationship among Boraginaceae species and the maternal lineages of purple gromwells.</title>
        <authorList>
            <person name="Okada T."/>
            <person name="Watanabe K."/>
        </authorList>
    </citation>
    <scope>NUCLEOTIDE SEQUENCE [LARGE SCALE GENOMIC DNA]</scope>
</reference>
<accession>A0AAV3NN93</accession>
<comment type="caution">
    <text evidence="2">The sequence shown here is derived from an EMBL/GenBank/DDBJ whole genome shotgun (WGS) entry which is preliminary data.</text>
</comment>
<protein>
    <submittedName>
        <fullName evidence="2">Uncharacterized protein</fullName>
    </submittedName>
</protein>
<evidence type="ECO:0000313" key="3">
    <source>
        <dbReference type="Proteomes" id="UP001454036"/>
    </source>
</evidence>